<keyword evidence="3" id="KW-1133">Transmembrane helix</keyword>
<keyword evidence="7" id="KW-1185">Reference proteome</keyword>
<dbReference type="AlphaFoldDB" id="A0AAX4FXS5"/>
<accession>A0AAX4FXS5</accession>
<dbReference type="EMBL" id="CP137642">
    <property type="protein sequence ID" value="WOX58704.1"/>
    <property type="molecule type" value="Genomic_DNA"/>
</dbReference>
<keyword evidence="1" id="KW-0732">Signal</keyword>
<dbReference type="InterPro" id="IPR026371">
    <property type="entry name" value="PGF_CTERM"/>
</dbReference>
<evidence type="ECO:0000259" key="4">
    <source>
        <dbReference type="Pfam" id="PF12863"/>
    </source>
</evidence>
<name>A0AAX4FXS5_9EURY</name>
<dbReference type="NCBIfam" id="TIGR04126">
    <property type="entry name" value="PGF_CTERM"/>
    <property type="match status" value="1"/>
</dbReference>
<evidence type="ECO:0000313" key="6">
    <source>
        <dbReference type="EMBL" id="WOX58704.1"/>
    </source>
</evidence>
<protein>
    <submittedName>
        <fullName evidence="6">MEMAR_RS02690 family S-layer glycoprotein</fullName>
    </submittedName>
</protein>
<sequence length="762" mass="80507">MVVAMLLAAALVVAPAAAGTRNVISGATVYVGEENVTLGFAPGANQIVHYSDPTAGAIDKTISLSPAGVIPELTSTAVGTVTGPYYVFDNTGDPTNRSTSLGYINVQYPEVKLDVVLNTSQKDSVAGKSVTRDNLLDFKLTDNILNLTDTINIEVTMPGGGTTTQFGGKYLNGTPLTGGTSYIGPVNLSTAEAGTYTAIAKWPSTSDFYGKGFDSNTVTFEVSTKKLVITSDKDSVVRGKTFSVTVTGESKKTYNLFIKDVSSINENEYPFILPGQNGVTPGLGGPAKDHRNVNVTTTAGGTRTVQFNTNSTTDDRQFTIRVEDPTDTTNYDEVKVKVEKGAVTITAAGTGTYYIGEEITLEGTCTESDYVYLFLTGPNLNSNGVELTGNMLDVVNDNPVNFTSEVVEADDTWSYKWNTADLDRSLDSGGYTIYAVSAPKDKDHLSEAEYDTISIQLRSGFISATSSGAVVAKGDDLKLTGIAQGDPDEVQVWIFGKNKQDIGSATVEDDGSFEFELKGADTKDYSAGQYFVVIQHPMMNGQFDISAGTGFWDGWIVGTLESGFNPVKISGLQASDAANALIKALDSPNIDDTYVKLTFVVEEPRILIDPIGDVPAGSTFTISGTTNLAVGDTLNVEVTSAAFTPTEKGEAAGFASVARTTEVKAGDGANVWSVEIDGSNFKPDQYIVKVECIETDTTATANFNVIEAVPTTPTVTPTETVTTTTPPATTTVPPTETETPGFGALLALAGLGAVAYLVLRRD</sequence>
<dbReference type="GO" id="GO:0030115">
    <property type="term" value="C:S-layer"/>
    <property type="evidence" value="ECO:0007669"/>
    <property type="project" value="UniProtKB-SubCell"/>
</dbReference>
<dbReference type="KEGG" id="mrc:R6Y96_00005"/>
<evidence type="ECO:0000259" key="5">
    <source>
        <dbReference type="Pfam" id="PF18204"/>
    </source>
</evidence>
<dbReference type="Pfam" id="PF18204">
    <property type="entry name" value="PGF-CTERM"/>
    <property type="match status" value="1"/>
</dbReference>
<evidence type="ECO:0000256" key="3">
    <source>
        <dbReference type="SAM" id="Phobius"/>
    </source>
</evidence>
<feature type="transmembrane region" description="Helical" evidence="3">
    <location>
        <begin position="741"/>
        <end position="759"/>
    </location>
</feature>
<dbReference type="RefSeq" id="WP_318622525.1">
    <property type="nucleotide sequence ID" value="NZ_CP137642.1"/>
</dbReference>
<gene>
    <name evidence="6" type="ORF">R6Y96_00005</name>
</gene>
<dbReference type="Pfam" id="PF12863">
    <property type="entry name" value="DUF3821"/>
    <property type="match status" value="1"/>
</dbReference>
<organism evidence="6 7">
    <name type="scientific">Methanoculleus receptaculi</name>
    <dbReference type="NCBI Taxonomy" id="394967"/>
    <lineage>
        <taxon>Archaea</taxon>
        <taxon>Methanobacteriati</taxon>
        <taxon>Methanobacteriota</taxon>
        <taxon>Stenosarchaea group</taxon>
        <taxon>Methanomicrobia</taxon>
        <taxon>Methanomicrobiales</taxon>
        <taxon>Methanomicrobiaceae</taxon>
        <taxon>Methanoculleus</taxon>
    </lineage>
</organism>
<evidence type="ECO:0000256" key="1">
    <source>
        <dbReference type="ARBA" id="ARBA00022729"/>
    </source>
</evidence>
<feature type="region of interest" description="Disordered" evidence="2">
    <location>
        <begin position="714"/>
        <end position="735"/>
    </location>
</feature>
<evidence type="ECO:0000313" key="7">
    <source>
        <dbReference type="Proteomes" id="UP001305652"/>
    </source>
</evidence>
<dbReference type="GO" id="GO:0005886">
    <property type="term" value="C:plasma membrane"/>
    <property type="evidence" value="ECO:0007669"/>
    <property type="project" value="UniProtKB-SubCell"/>
</dbReference>
<feature type="domain" description="DUF3821" evidence="4">
    <location>
        <begin position="26"/>
        <end position="212"/>
    </location>
</feature>
<keyword evidence="3" id="KW-0472">Membrane</keyword>
<proteinExistence type="predicted"/>
<evidence type="ECO:0000256" key="2">
    <source>
        <dbReference type="SAM" id="MobiDB-lite"/>
    </source>
</evidence>
<dbReference type="NCBIfam" id="NF041431">
    <property type="entry name" value="S_layer_MEMAR"/>
    <property type="match status" value="1"/>
</dbReference>
<dbReference type="InterPro" id="IPR024277">
    <property type="entry name" value="DUF3821"/>
</dbReference>
<dbReference type="Proteomes" id="UP001305652">
    <property type="component" value="Chromosome"/>
</dbReference>
<reference evidence="6 7" key="1">
    <citation type="submission" date="2023-10" db="EMBL/GenBank/DDBJ databases">
        <title>The complete genome sequence of Methanoculleus receptaculi DSM 18860.</title>
        <authorList>
            <person name="Lai S.-J."/>
            <person name="You Y.-T."/>
            <person name="Chen S.-C."/>
        </authorList>
    </citation>
    <scope>NUCLEOTIDE SEQUENCE [LARGE SCALE GENOMIC DNA]</scope>
    <source>
        <strain evidence="6 7">DSM 18860</strain>
    </source>
</reference>
<feature type="domain" description="PGF-CTERM archaeal protein-sorting signal" evidence="5">
    <location>
        <begin position="739"/>
        <end position="761"/>
    </location>
</feature>
<keyword evidence="3" id="KW-0812">Transmembrane</keyword>
<dbReference type="GeneID" id="85731492"/>